<evidence type="ECO:0000256" key="2">
    <source>
        <dbReference type="ARBA" id="ARBA00023125"/>
    </source>
</evidence>
<dbReference type="CDD" id="cd00090">
    <property type="entry name" value="HTH_ARSR"/>
    <property type="match status" value="1"/>
</dbReference>
<feature type="domain" description="HTH marR-type" evidence="4">
    <location>
        <begin position="1"/>
        <end position="137"/>
    </location>
</feature>
<keyword evidence="2" id="KW-0238">DNA-binding</keyword>
<dbReference type="InterPro" id="IPR036388">
    <property type="entry name" value="WH-like_DNA-bd_sf"/>
</dbReference>
<dbReference type="PRINTS" id="PR00598">
    <property type="entry name" value="HTHMARR"/>
</dbReference>
<dbReference type="AlphaFoldDB" id="A0A9W6L6X6"/>
<dbReference type="InterPro" id="IPR036390">
    <property type="entry name" value="WH_DNA-bd_sf"/>
</dbReference>
<protein>
    <recommendedName>
        <fullName evidence="4">HTH marR-type domain-containing protein</fullName>
    </recommendedName>
</protein>
<accession>A0A9W6L6X6</accession>
<dbReference type="InterPro" id="IPR000835">
    <property type="entry name" value="HTH_MarR-typ"/>
</dbReference>
<evidence type="ECO:0000313" key="5">
    <source>
        <dbReference type="EMBL" id="GLL14212.1"/>
    </source>
</evidence>
<dbReference type="SUPFAM" id="SSF46785">
    <property type="entry name" value="Winged helix' DNA-binding domain"/>
    <property type="match status" value="1"/>
</dbReference>
<evidence type="ECO:0000256" key="3">
    <source>
        <dbReference type="ARBA" id="ARBA00023163"/>
    </source>
</evidence>
<dbReference type="Proteomes" id="UP001143463">
    <property type="component" value="Unassembled WGS sequence"/>
</dbReference>
<dbReference type="GO" id="GO:0003677">
    <property type="term" value="F:DNA binding"/>
    <property type="evidence" value="ECO:0007669"/>
    <property type="project" value="UniProtKB-KW"/>
</dbReference>
<reference evidence="5" key="2">
    <citation type="submission" date="2023-01" db="EMBL/GenBank/DDBJ databases">
        <authorList>
            <person name="Sun Q."/>
            <person name="Evtushenko L."/>
        </authorList>
    </citation>
    <scope>NUCLEOTIDE SEQUENCE</scope>
    <source>
        <strain evidence="5">VKM Ac-1069</strain>
    </source>
</reference>
<dbReference type="RefSeq" id="WP_051736865.1">
    <property type="nucleotide sequence ID" value="NZ_BAAAUZ010000055.1"/>
</dbReference>
<proteinExistence type="predicted"/>
<dbReference type="InterPro" id="IPR039422">
    <property type="entry name" value="MarR/SlyA-like"/>
</dbReference>
<dbReference type="GO" id="GO:0003700">
    <property type="term" value="F:DNA-binding transcription factor activity"/>
    <property type="evidence" value="ECO:0007669"/>
    <property type="project" value="InterPro"/>
</dbReference>
<evidence type="ECO:0000259" key="4">
    <source>
        <dbReference type="PROSITE" id="PS50995"/>
    </source>
</evidence>
<gene>
    <name evidence="5" type="ORF">GCM10017577_53590</name>
</gene>
<reference evidence="5" key="1">
    <citation type="journal article" date="2014" name="Int. J. Syst. Evol. Microbiol.">
        <title>Complete genome sequence of Corynebacterium casei LMG S-19264T (=DSM 44701T), isolated from a smear-ripened cheese.</title>
        <authorList>
            <consortium name="US DOE Joint Genome Institute (JGI-PGF)"/>
            <person name="Walter F."/>
            <person name="Albersmeier A."/>
            <person name="Kalinowski J."/>
            <person name="Ruckert C."/>
        </authorList>
    </citation>
    <scope>NUCLEOTIDE SEQUENCE</scope>
    <source>
        <strain evidence="5">VKM Ac-1069</strain>
    </source>
</reference>
<evidence type="ECO:0000313" key="6">
    <source>
        <dbReference type="Proteomes" id="UP001143463"/>
    </source>
</evidence>
<dbReference type="InterPro" id="IPR023187">
    <property type="entry name" value="Tscrpt_reg_MarR-type_CS"/>
</dbReference>
<dbReference type="EMBL" id="BSFQ01000029">
    <property type="protein sequence ID" value="GLL14212.1"/>
    <property type="molecule type" value="Genomic_DNA"/>
</dbReference>
<organism evidence="5 6">
    <name type="scientific">Pseudonocardia halophobica</name>
    <dbReference type="NCBI Taxonomy" id="29401"/>
    <lineage>
        <taxon>Bacteria</taxon>
        <taxon>Bacillati</taxon>
        <taxon>Actinomycetota</taxon>
        <taxon>Actinomycetes</taxon>
        <taxon>Pseudonocardiales</taxon>
        <taxon>Pseudonocardiaceae</taxon>
        <taxon>Pseudonocardia</taxon>
    </lineage>
</organism>
<keyword evidence="3" id="KW-0804">Transcription</keyword>
<dbReference type="SMART" id="SM00347">
    <property type="entry name" value="HTH_MARR"/>
    <property type="match status" value="1"/>
</dbReference>
<evidence type="ECO:0000256" key="1">
    <source>
        <dbReference type="ARBA" id="ARBA00023015"/>
    </source>
</evidence>
<dbReference type="PROSITE" id="PS50995">
    <property type="entry name" value="HTH_MARR_2"/>
    <property type="match status" value="1"/>
</dbReference>
<name>A0A9W6L6X6_9PSEU</name>
<dbReference type="PANTHER" id="PTHR33164:SF43">
    <property type="entry name" value="HTH-TYPE TRANSCRIPTIONAL REPRESSOR YETL"/>
    <property type="match status" value="1"/>
</dbReference>
<dbReference type="InterPro" id="IPR011991">
    <property type="entry name" value="ArsR-like_HTH"/>
</dbReference>
<keyword evidence="1" id="KW-0805">Transcription regulation</keyword>
<dbReference type="GO" id="GO:0006950">
    <property type="term" value="P:response to stress"/>
    <property type="evidence" value="ECO:0007669"/>
    <property type="project" value="TreeGrafter"/>
</dbReference>
<dbReference type="PROSITE" id="PS01117">
    <property type="entry name" value="HTH_MARR_1"/>
    <property type="match status" value="1"/>
</dbReference>
<sequence>MSEIAVRLKNVLAASDAYRQTVARLVGLGVPETTILVHLLHEGPRTPSALARRVGVTPASVTSQLDRLELAGHVVRRSNPRDRRSVLVVLTDRGHDLAARLFAIFDRDVAVGIGTADPAVTAELGRILEHLSQRLDERARDTRAIATDLEESGLR</sequence>
<dbReference type="Pfam" id="PF12802">
    <property type="entry name" value="MarR_2"/>
    <property type="match status" value="1"/>
</dbReference>
<comment type="caution">
    <text evidence="5">The sequence shown here is derived from an EMBL/GenBank/DDBJ whole genome shotgun (WGS) entry which is preliminary data.</text>
</comment>
<keyword evidence="6" id="KW-1185">Reference proteome</keyword>
<dbReference type="PANTHER" id="PTHR33164">
    <property type="entry name" value="TRANSCRIPTIONAL REGULATOR, MARR FAMILY"/>
    <property type="match status" value="1"/>
</dbReference>
<dbReference type="Gene3D" id="1.10.10.10">
    <property type="entry name" value="Winged helix-like DNA-binding domain superfamily/Winged helix DNA-binding domain"/>
    <property type="match status" value="1"/>
</dbReference>